<keyword evidence="3" id="KW-1185">Reference proteome</keyword>
<name>A0ABW1JGH5_9ACTN</name>
<comment type="caution">
    <text evidence="2">The sequence shown here is derived from an EMBL/GenBank/DDBJ whole genome shotgun (WGS) entry which is preliminary data.</text>
</comment>
<accession>A0ABW1JGH5</accession>
<evidence type="ECO:0000313" key="3">
    <source>
        <dbReference type="Proteomes" id="UP001596189"/>
    </source>
</evidence>
<dbReference type="PANTHER" id="PTHR48098">
    <property type="entry name" value="ENTEROCHELIN ESTERASE-RELATED"/>
    <property type="match status" value="1"/>
</dbReference>
<feature type="signal peptide" evidence="1">
    <location>
        <begin position="1"/>
        <end position="27"/>
    </location>
</feature>
<dbReference type="PANTHER" id="PTHR48098:SF1">
    <property type="entry name" value="DIACYLGLYCEROL ACYLTRANSFERASE_MYCOLYLTRANSFERASE AG85A"/>
    <property type="match status" value="1"/>
</dbReference>
<feature type="chain" id="PRO_5045260282" evidence="1">
    <location>
        <begin position="28"/>
        <end position="300"/>
    </location>
</feature>
<dbReference type="PROSITE" id="PS51318">
    <property type="entry name" value="TAT"/>
    <property type="match status" value="1"/>
</dbReference>
<dbReference type="Gene3D" id="3.40.50.1820">
    <property type="entry name" value="alpha/beta hydrolase"/>
    <property type="match status" value="1"/>
</dbReference>
<organism evidence="2 3">
    <name type="scientific">Angustibacter luteus</name>
    <dbReference type="NCBI Taxonomy" id="658456"/>
    <lineage>
        <taxon>Bacteria</taxon>
        <taxon>Bacillati</taxon>
        <taxon>Actinomycetota</taxon>
        <taxon>Actinomycetes</taxon>
        <taxon>Kineosporiales</taxon>
        <taxon>Kineosporiaceae</taxon>
    </lineage>
</organism>
<keyword evidence="1" id="KW-0732">Signal</keyword>
<reference evidence="3" key="1">
    <citation type="journal article" date="2019" name="Int. J. Syst. Evol. Microbiol.">
        <title>The Global Catalogue of Microorganisms (GCM) 10K type strain sequencing project: providing services to taxonomists for standard genome sequencing and annotation.</title>
        <authorList>
            <consortium name="The Broad Institute Genomics Platform"/>
            <consortium name="The Broad Institute Genome Sequencing Center for Infectious Disease"/>
            <person name="Wu L."/>
            <person name="Ma J."/>
        </authorList>
    </citation>
    <scope>NUCLEOTIDE SEQUENCE [LARGE SCALE GENOMIC DNA]</scope>
    <source>
        <strain evidence="3">KACC 14249</strain>
    </source>
</reference>
<dbReference type="Proteomes" id="UP001596189">
    <property type="component" value="Unassembled WGS sequence"/>
</dbReference>
<evidence type="ECO:0000256" key="1">
    <source>
        <dbReference type="SAM" id="SignalP"/>
    </source>
</evidence>
<gene>
    <name evidence="2" type="ORF">ACFQDO_12700</name>
</gene>
<protein>
    <submittedName>
        <fullName evidence="2">Esterase</fullName>
    </submittedName>
</protein>
<sequence>MTSRPSRRAVLLGGAAGAAAVAGAGFAGVETGVLPGRTTVDSWLGLSKVDPDVPRGPRGPVRYEQYESRARGKRVTWALTLPDDRPVRGLPVALVLHGRGGNAHSAENVLHADAYLADHVRRGGAPLALVSVDGDATYWHPRLSGDDSLAMILDEVLPRAGRLGADVSRIGLVGYSMGGFGALMLAREGEAGRLGGLRIAAAAASSPALFATAGSSAPGAFDDPADWRRWGDLAAHPQVSSTPLHVDCGVSDPFAQQTKRYRGNCPTTPAGGFTKGAHTGGYWRSVLPAQLDFLSGHLTA</sequence>
<proteinExistence type="predicted"/>
<dbReference type="SUPFAM" id="SSF53474">
    <property type="entry name" value="alpha/beta-Hydrolases"/>
    <property type="match status" value="1"/>
</dbReference>
<dbReference type="InterPro" id="IPR006311">
    <property type="entry name" value="TAT_signal"/>
</dbReference>
<dbReference type="InterPro" id="IPR029058">
    <property type="entry name" value="AB_hydrolase_fold"/>
</dbReference>
<dbReference type="InterPro" id="IPR050583">
    <property type="entry name" value="Mycobacterial_A85_antigen"/>
</dbReference>
<evidence type="ECO:0000313" key="2">
    <source>
        <dbReference type="EMBL" id="MFC6007987.1"/>
    </source>
</evidence>
<dbReference type="RefSeq" id="WP_345715325.1">
    <property type="nucleotide sequence ID" value="NZ_BAABFP010000002.1"/>
</dbReference>
<dbReference type="EMBL" id="JBHSRD010000004">
    <property type="protein sequence ID" value="MFC6007987.1"/>
    <property type="molecule type" value="Genomic_DNA"/>
</dbReference>